<comment type="caution">
    <text evidence="1">The sequence shown here is derived from an EMBL/GenBank/DDBJ whole genome shotgun (WGS) entry which is preliminary data.</text>
</comment>
<reference evidence="1 2" key="1">
    <citation type="submission" date="2020-08" db="EMBL/GenBank/DDBJ databases">
        <title>Genomic Encyclopedia of Type Strains, Phase IV (KMG-V): Genome sequencing to study the core and pangenomes of soil and plant-associated prokaryotes.</title>
        <authorList>
            <person name="Whitman W."/>
        </authorList>
    </citation>
    <scope>NUCLEOTIDE SEQUENCE [LARGE SCALE GENOMIC DNA]</scope>
    <source>
        <strain evidence="1 2">SEMIA 414</strain>
    </source>
</reference>
<evidence type="ECO:0000313" key="2">
    <source>
        <dbReference type="Proteomes" id="UP000533724"/>
    </source>
</evidence>
<organism evidence="1 2">
    <name type="scientific">Rhizobium esperanzae</name>
    <dbReference type="NCBI Taxonomy" id="1967781"/>
    <lineage>
        <taxon>Bacteria</taxon>
        <taxon>Pseudomonadati</taxon>
        <taxon>Pseudomonadota</taxon>
        <taxon>Alphaproteobacteria</taxon>
        <taxon>Hyphomicrobiales</taxon>
        <taxon>Rhizobiaceae</taxon>
        <taxon>Rhizobium/Agrobacterium group</taxon>
        <taxon>Rhizobium</taxon>
    </lineage>
</organism>
<accession>A0A7W6UI28</accession>
<sequence length="151" mass="16572">MPMIATRGGLNINSDHVVQYSKLRSGQIKVLLSTGGEHSVETYSDDLADLFIPVIPANPGFVAVFAERWEDGSFQYKLRSVVAWRRCPSGIYPLFQGYGNDDDYAVIMDPVGGTYDSDGNVYATLEDWQKEYEAEANELAATSHDGAVKAA</sequence>
<dbReference type="RefSeq" id="WP_184497725.1">
    <property type="nucleotide sequence ID" value="NZ_JACIHI010000001.1"/>
</dbReference>
<evidence type="ECO:0000313" key="1">
    <source>
        <dbReference type="EMBL" id="MBB4437417.1"/>
    </source>
</evidence>
<dbReference type="Proteomes" id="UP000533724">
    <property type="component" value="Unassembled WGS sequence"/>
</dbReference>
<gene>
    <name evidence="1" type="ORF">GGE15_000648</name>
</gene>
<protein>
    <submittedName>
        <fullName evidence="1">Uncharacterized protein</fullName>
    </submittedName>
</protein>
<name>A0A7W6UI28_9HYPH</name>
<dbReference type="EMBL" id="JACIHI010000001">
    <property type="protein sequence ID" value="MBB4437417.1"/>
    <property type="molecule type" value="Genomic_DNA"/>
</dbReference>
<dbReference type="AlphaFoldDB" id="A0A7W6UI28"/>
<proteinExistence type="predicted"/>